<feature type="signal peptide" evidence="7">
    <location>
        <begin position="1"/>
        <end position="29"/>
    </location>
</feature>
<proteinExistence type="inferred from homology"/>
<dbReference type="PANTHER" id="PTHR30429:SF0">
    <property type="entry name" value="METHIONINE-BINDING LIPOPROTEIN METQ"/>
    <property type="match status" value="1"/>
</dbReference>
<evidence type="ECO:0000256" key="5">
    <source>
        <dbReference type="ARBA" id="ARBA00023288"/>
    </source>
</evidence>
<dbReference type="Proteomes" id="UP000727056">
    <property type="component" value="Unassembled WGS sequence"/>
</dbReference>
<evidence type="ECO:0000256" key="7">
    <source>
        <dbReference type="SAM" id="SignalP"/>
    </source>
</evidence>
<evidence type="ECO:0000256" key="6">
    <source>
        <dbReference type="PIRNR" id="PIRNR002854"/>
    </source>
</evidence>
<comment type="caution">
    <text evidence="8">The sequence shown here is derived from an EMBL/GenBank/DDBJ whole genome shotgun (WGS) entry which is preliminary data.</text>
</comment>
<gene>
    <name evidence="8" type="ORF">HCN52_15720</name>
</gene>
<dbReference type="EMBL" id="JAAVJC010000142">
    <property type="protein sequence ID" value="NJQ16345.1"/>
    <property type="molecule type" value="Genomic_DNA"/>
</dbReference>
<dbReference type="PANTHER" id="PTHR30429">
    <property type="entry name" value="D-METHIONINE-BINDING LIPOPROTEIN METQ"/>
    <property type="match status" value="1"/>
</dbReference>
<evidence type="ECO:0000256" key="4">
    <source>
        <dbReference type="ARBA" id="ARBA00023139"/>
    </source>
</evidence>
<keyword evidence="9" id="KW-1185">Reference proteome</keyword>
<dbReference type="InterPro" id="IPR004872">
    <property type="entry name" value="Lipoprotein_NlpA"/>
</dbReference>
<keyword evidence="5 6" id="KW-0449">Lipoprotein</keyword>
<name>A0ABX1CEU4_9ACTN</name>
<evidence type="ECO:0000256" key="3">
    <source>
        <dbReference type="ARBA" id="ARBA00023136"/>
    </source>
</evidence>
<dbReference type="Gene3D" id="3.40.190.10">
    <property type="entry name" value="Periplasmic binding protein-like II"/>
    <property type="match status" value="2"/>
</dbReference>
<organism evidence="8 9">
    <name type="scientific">Streptomyces bohaiensis</name>
    <dbReference type="NCBI Taxonomy" id="1431344"/>
    <lineage>
        <taxon>Bacteria</taxon>
        <taxon>Bacillati</taxon>
        <taxon>Actinomycetota</taxon>
        <taxon>Actinomycetes</taxon>
        <taxon>Kitasatosporales</taxon>
        <taxon>Streptomycetaceae</taxon>
        <taxon>Streptomyces</taxon>
    </lineage>
</organism>
<evidence type="ECO:0000313" key="8">
    <source>
        <dbReference type="EMBL" id="NJQ16345.1"/>
    </source>
</evidence>
<keyword evidence="2 7" id="KW-0732">Signal</keyword>
<reference evidence="8 9" key="1">
    <citation type="submission" date="2020-03" db="EMBL/GenBank/DDBJ databases">
        <title>Draft genome of Streptomyces sp. ventii, isolated from the Axial Seamount in the Pacific Ocean, and resequencing of the two type strains Streptomyces lonarensis strain NCL 716 and Streptomyces bohaiensis strain 11A07.</title>
        <authorList>
            <person name="Loughran R.M."/>
            <person name="Pfannmuller K.M."/>
            <person name="Wasson B.J."/>
            <person name="Deadmond M.C."/>
            <person name="Paddock B.E."/>
            <person name="Koyack M.J."/>
            <person name="Gallegos D.A."/>
            <person name="Mitchell E.A."/>
            <person name="Ushijima B."/>
            <person name="Saw J.H."/>
            <person name="Mcphail K.L."/>
            <person name="Videau P."/>
        </authorList>
    </citation>
    <scope>NUCLEOTIDE SEQUENCE [LARGE SCALE GENOMIC DNA]</scope>
    <source>
        <strain evidence="8 9">11A07</strain>
    </source>
</reference>
<dbReference type="CDD" id="cd13597">
    <property type="entry name" value="PBP2_lipoprotein_Tp32"/>
    <property type="match status" value="1"/>
</dbReference>
<dbReference type="PIRSF" id="PIRSF002854">
    <property type="entry name" value="MetQ"/>
    <property type="match status" value="1"/>
</dbReference>
<evidence type="ECO:0000256" key="1">
    <source>
        <dbReference type="ARBA" id="ARBA00004635"/>
    </source>
</evidence>
<dbReference type="SUPFAM" id="SSF53850">
    <property type="entry name" value="Periplasmic binding protein-like II"/>
    <property type="match status" value="1"/>
</dbReference>
<keyword evidence="3" id="KW-0472">Membrane</keyword>
<evidence type="ECO:0000313" key="9">
    <source>
        <dbReference type="Proteomes" id="UP000727056"/>
    </source>
</evidence>
<feature type="chain" id="PRO_5047425749" description="Lipoprotein" evidence="7">
    <location>
        <begin position="30"/>
        <end position="289"/>
    </location>
</feature>
<dbReference type="RefSeq" id="WP_168089076.1">
    <property type="nucleotide sequence ID" value="NZ_BHZH01000159.1"/>
</dbReference>
<keyword evidence="4" id="KW-0564">Palmitate</keyword>
<accession>A0ABX1CEU4</accession>
<evidence type="ECO:0000256" key="2">
    <source>
        <dbReference type="ARBA" id="ARBA00022729"/>
    </source>
</evidence>
<comment type="subcellular location">
    <subcellularLocation>
        <location evidence="1">Membrane</location>
        <topology evidence="1">Lipid-anchor</topology>
    </subcellularLocation>
</comment>
<comment type="similarity">
    <text evidence="6">Belongs to the nlpA lipoprotein family.</text>
</comment>
<protein>
    <recommendedName>
        <fullName evidence="6">Lipoprotein</fullName>
    </recommendedName>
</protein>
<dbReference type="Pfam" id="PF03180">
    <property type="entry name" value="Lipoprotein_9"/>
    <property type="match status" value="1"/>
</dbReference>
<sequence>MRTTTRKPQRGTVRTAVALAGALTLALTACGTSSDPDADDNGSSAEGEETLSLRVAASPVPHADILTFVKDNLAEDAGLELTVEEFDDYILPNTALEDGEVDANFFQHQPYLDDFNAKQGTSIVGITDVHLEPLGVYSASIDSLDDLPEGATVAIPDDATNAGRALQLLAGEGLITLADGVGAEATLGDITEDNGLVFNELEAATLPRVLDDVDAAVINGNYALEADLSPAEDSLALEEAEGNPYANFLAVREGDEDNEAAAALSELLTSDAVRQFIEETYQGSVLPAF</sequence>
<dbReference type="PROSITE" id="PS51257">
    <property type="entry name" value="PROKAR_LIPOPROTEIN"/>
    <property type="match status" value="1"/>
</dbReference>